<accession>A0A0R3QHY6</accession>
<dbReference type="InterPro" id="IPR011009">
    <property type="entry name" value="Kinase-like_dom_sf"/>
</dbReference>
<dbReference type="Gene3D" id="1.10.510.10">
    <property type="entry name" value="Transferase(Phosphotransferase) domain 1"/>
    <property type="match status" value="1"/>
</dbReference>
<dbReference type="STRING" id="42155.A0A0R3QHY6"/>
<sequence length="201" mass="23415">LYTKIANGRYYEPDYLSPLSKDLLKSLLQVDPEKRITISKLIVHPWINKKYTQTLKWKSIYDKNIVDEEVVRELASHFGRPFSDMEARVKEWKFDYLTATYRLLLQQKKRGMNFVLPILKPRNGMANPKQIILGSQTIHASLDNDLNNSGLDENDLMIQETDEATSHGARKSFEGSNLISSVATQQDKVFFFFFHHYIISR</sequence>
<dbReference type="AlphaFoldDB" id="A0A0R3QHY6"/>
<protein>
    <submittedName>
        <fullName evidence="2">Protein kinase domain-containing protein</fullName>
    </submittedName>
</protein>
<reference evidence="2" key="1">
    <citation type="submission" date="2017-02" db="UniProtKB">
        <authorList>
            <consortium name="WormBaseParasite"/>
        </authorList>
    </citation>
    <scope>IDENTIFICATION</scope>
</reference>
<feature type="domain" description="Maternal embryonic leucine zipper kinase UBA" evidence="1">
    <location>
        <begin position="66"/>
        <end position="108"/>
    </location>
</feature>
<evidence type="ECO:0000259" key="1">
    <source>
        <dbReference type="Pfam" id="PF21594"/>
    </source>
</evidence>
<dbReference type="SUPFAM" id="SSF56112">
    <property type="entry name" value="Protein kinase-like (PK-like)"/>
    <property type="match status" value="1"/>
</dbReference>
<proteinExistence type="predicted"/>
<organism evidence="2">
    <name type="scientific">Brugia timori</name>
    <dbReference type="NCBI Taxonomy" id="42155"/>
    <lineage>
        <taxon>Eukaryota</taxon>
        <taxon>Metazoa</taxon>
        <taxon>Ecdysozoa</taxon>
        <taxon>Nematoda</taxon>
        <taxon>Chromadorea</taxon>
        <taxon>Rhabditida</taxon>
        <taxon>Spirurina</taxon>
        <taxon>Spiruromorpha</taxon>
        <taxon>Filarioidea</taxon>
        <taxon>Onchocercidae</taxon>
        <taxon>Brugia</taxon>
    </lineage>
</organism>
<dbReference type="Pfam" id="PF21594">
    <property type="entry name" value="UBA_MELK"/>
    <property type="match status" value="1"/>
</dbReference>
<name>A0A0R3QHY6_9BILA</name>
<dbReference type="CDD" id="cd14341">
    <property type="entry name" value="UBA_MELK"/>
    <property type="match status" value="1"/>
</dbReference>
<dbReference type="InterPro" id="IPR048637">
    <property type="entry name" value="MELK_UBA"/>
</dbReference>
<evidence type="ECO:0000313" key="2">
    <source>
        <dbReference type="WBParaSite" id="BTMF_0000601001-mRNA-1"/>
    </source>
</evidence>
<dbReference type="WBParaSite" id="BTMF_0000601001-mRNA-1">
    <property type="protein sequence ID" value="BTMF_0000601001-mRNA-1"/>
    <property type="gene ID" value="BTMF_0000601001"/>
</dbReference>